<evidence type="ECO:0000256" key="2">
    <source>
        <dbReference type="ARBA" id="ARBA00022448"/>
    </source>
</evidence>
<organism evidence="10 11">
    <name type="scientific">Dibothriocephalus latus</name>
    <name type="common">Fish tapeworm</name>
    <name type="synonym">Diphyllobothrium latum</name>
    <dbReference type="NCBI Taxonomy" id="60516"/>
    <lineage>
        <taxon>Eukaryota</taxon>
        <taxon>Metazoa</taxon>
        <taxon>Spiralia</taxon>
        <taxon>Lophotrochozoa</taxon>
        <taxon>Platyhelminthes</taxon>
        <taxon>Cestoda</taxon>
        <taxon>Eucestoda</taxon>
        <taxon>Diphyllobothriidea</taxon>
        <taxon>Diphyllobothriidae</taxon>
        <taxon>Dibothriocephalus</taxon>
    </lineage>
</organism>
<name>A0A3P6SKD1_DIBLA</name>
<evidence type="ECO:0000256" key="3">
    <source>
        <dbReference type="ARBA" id="ARBA00022692"/>
    </source>
</evidence>
<dbReference type="GO" id="GO:0016020">
    <property type="term" value="C:membrane"/>
    <property type="evidence" value="ECO:0007669"/>
    <property type="project" value="UniProtKB-SubCell"/>
</dbReference>
<dbReference type="Pfam" id="PF03185">
    <property type="entry name" value="CaKB"/>
    <property type="match status" value="1"/>
</dbReference>
<feature type="transmembrane region" description="Helical" evidence="9">
    <location>
        <begin position="34"/>
        <end position="59"/>
    </location>
</feature>
<keyword evidence="4 9" id="KW-1133">Transmembrane helix</keyword>
<proteinExistence type="predicted"/>
<evidence type="ECO:0000256" key="7">
    <source>
        <dbReference type="ARBA" id="ARBA00023180"/>
    </source>
</evidence>
<comment type="subcellular location">
    <subcellularLocation>
        <location evidence="1">Membrane</location>
        <topology evidence="1">Multi-pass membrane protein</topology>
    </subcellularLocation>
</comment>
<keyword evidence="8" id="KW-0407">Ion channel</keyword>
<keyword evidence="5" id="KW-0406">Ion transport</keyword>
<keyword evidence="2" id="KW-0813">Transport</keyword>
<evidence type="ECO:0000256" key="8">
    <source>
        <dbReference type="ARBA" id="ARBA00023303"/>
    </source>
</evidence>
<evidence type="ECO:0000256" key="1">
    <source>
        <dbReference type="ARBA" id="ARBA00004141"/>
    </source>
</evidence>
<evidence type="ECO:0000313" key="10">
    <source>
        <dbReference type="EMBL" id="VDK70163.1"/>
    </source>
</evidence>
<dbReference type="AlphaFoldDB" id="A0A3P6SKD1"/>
<accession>A0A3P6SKD1</accession>
<keyword evidence="7" id="KW-0325">Glycoprotein</keyword>
<keyword evidence="11" id="KW-1185">Reference proteome</keyword>
<reference evidence="10 11" key="1">
    <citation type="submission" date="2018-11" db="EMBL/GenBank/DDBJ databases">
        <authorList>
            <consortium name="Pathogen Informatics"/>
        </authorList>
    </citation>
    <scope>NUCLEOTIDE SEQUENCE [LARGE SCALE GENOMIC DNA]</scope>
</reference>
<evidence type="ECO:0000256" key="6">
    <source>
        <dbReference type="ARBA" id="ARBA00023136"/>
    </source>
</evidence>
<dbReference type="Proteomes" id="UP000281553">
    <property type="component" value="Unassembled WGS sequence"/>
</dbReference>
<keyword evidence="6 9" id="KW-0472">Membrane</keyword>
<evidence type="ECO:0000256" key="5">
    <source>
        <dbReference type="ARBA" id="ARBA00023065"/>
    </source>
</evidence>
<dbReference type="OrthoDB" id="6241708at2759"/>
<evidence type="ECO:0000313" key="11">
    <source>
        <dbReference type="Proteomes" id="UP000281553"/>
    </source>
</evidence>
<evidence type="ECO:0000256" key="9">
    <source>
        <dbReference type="SAM" id="Phobius"/>
    </source>
</evidence>
<protein>
    <submittedName>
        <fullName evidence="10">Uncharacterized protein</fullName>
    </submittedName>
</protein>
<evidence type="ECO:0000256" key="4">
    <source>
        <dbReference type="ARBA" id="ARBA00022989"/>
    </source>
</evidence>
<gene>
    <name evidence="10" type="ORF">DILT_LOCUS2224</name>
</gene>
<dbReference type="EMBL" id="UYRU01041823">
    <property type="protein sequence ID" value="VDK70163.1"/>
    <property type="molecule type" value="Genomic_DNA"/>
</dbReference>
<sequence length="73" mass="8588">MFKAELQKRGKFKCFISNEHDDEALMFKFYRPTAIFYALFWPAVTFSVSLLTIIGIYVVDQCKVWQSDALWIA</sequence>
<dbReference type="InterPro" id="IPR003930">
    <property type="entry name" value="K_chnl_Ca-activ_BK_bsu"/>
</dbReference>
<dbReference type="GO" id="GO:0015269">
    <property type="term" value="F:calcium-activated potassium channel activity"/>
    <property type="evidence" value="ECO:0007669"/>
    <property type="project" value="InterPro"/>
</dbReference>
<keyword evidence="3 9" id="KW-0812">Transmembrane</keyword>